<comment type="subunit">
    <text evidence="8 9">Homodimer.</text>
</comment>
<keyword evidence="11" id="KW-1185">Reference proteome</keyword>
<dbReference type="EMBL" id="CP133270">
    <property type="protein sequence ID" value="WVX67511.1"/>
    <property type="molecule type" value="Genomic_DNA"/>
</dbReference>
<feature type="active site" description="Proton acceptor" evidence="8">
    <location>
        <position position="166"/>
    </location>
</feature>
<evidence type="ECO:0000256" key="6">
    <source>
        <dbReference type="ARBA" id="ARBA00023152"/>
    </source>
</evidence>
<comment type="pathway">
    <text evidence="8 9">Carbohydrate biosynthesis; gluconeogenesis.</text>
</comment>
<evidence type="ECO:0000256" key="1">
    <source>
        <dbReference type="ARBA" id="ARBA00000148"/>
    </source>
</evidence>
<comment type="catalytic activity">
    <reaction evidence="1">
        <text>L-erythrulose 1-phosphate = D-erythrulose 4-phosphate</text>
        <dbReference type="Rhea" id="RHEA:49588"/>
        <dbReference type="ChEBI" id="CHEBI:58002"/>
        <dbReference type="ChEBI" id="CHEBI:90796"/>
        <dbReference type="EC" id="5.3.1.33"/>
    </reaction>
</comment>
<comment type="pathway">
    <text evidence="8 9">Carbohydrate degradation; glycolysis; D-glyceraldehyde 3-phosphate from glycerone phosphate: step 1/1.</text>
</comment>
<reference evidence="10 11" key="1">
    <citation type="journal article" date="2024" name="Environ. Microbiol.">
        <title>Novel evolutionary insights on the interactions of the Holosporales (Alphaproteobacteria) with eukaryotic hosts from comparative genomics.</title>
        <authorList>
            <person name="Giovannini M."/>
            <person name="Petroni G."/>
            <person name="Castelli M."/>
        </authorList>
    </citation>
    <scope>NUCLEOTIDE SEQUENCE [LARGE SCALE GENOMIC DNA]</scope>
    <source>
        <strain evidence="10 11">US_Bl 15I1</strain>
    </source>
</reference>
<evidence type="ECO:0000256" key="5">
    <source>
        <dbReference type="ARBA" id="ARBA00022490"/>
    </source>
</evidence>
<name>A0ABZ2C5W2_9PROT</name>
<evidence type="ECO:0000256" key="7">
    <source>
        <dbReference type="ARBA" id="ARBA00023235"/>
    </source>
</evidence>
<dbReference type="EC" id="5.3.1.1" evidence="8 9"/>
<dbReference type="InterPro" id="IPR013785">
    <property type="entry name" value="Aldolase_TIM"/>
</dbReference>
<dbReference type="GO" id="GO:0016853">
    <property type="term" value="F:isomerase activity"/>
    <property type="evidence" value="ECO:0007669"/>
    <property type="project" value="UniProtKB-KW"/>
</dbReference>
<feature type="binding site" evidence="8">
    <location>
        <position position="172"/>
    </location>
    <ligand>
        <name>substrate</name>
    </ligand>
</feature>
<protein>
    <recommendedName>
        <fullName evidence="8 9">Triosephosphate isomerase</fullName>
        <shortName evidence="8">TIM</shortName>
        <shortName evidence="8">TPI</shortName>
        <ecNumber evidence="8 9">5.3.1.1</ecNumber>
    </recommendedName>
    <alternativeName>
        <fullName evidence="8">Triose-phosphate isomerase</fullName>
    </alternativeName>
</protein>
<feature type="binding site" evidence="8">
    <location>
        <begin position="8"/>
        <end position="10"/>
    </location>
    <ligand>
        <name>substrate</name>
    </ligand>
</feature>
<evidence type="ECO:0000313" key="11">
    <source>
        <dbReference type="Proteomes" id="UP001330434"/>
    </source>
</evidence>
<feature type="binding site" evidence="8">
    <location>
        <position position="210"/>
    </location>
    <ligand>
        <name>substrate</name>
    </ligand>
</feature>
<dbReference type="InterPro" id="IPR020861">
    <property type="entry name" value="Triosephosphate_isomerase_AS"/>
</dbReference>
<accession>A0ABZ2C5W2</accession>
<dbReference type="NCBIfam" id="TIGR00419">
    <property type="entry name" value="tim"/>
    <property type="match status" value="1"/>
</dbReference>
<evidence type="ECO:0000256" key="3">
    <source>
        <dbReference type="ARBA" id="ARBA00007422"/>
    </source>
</evidence>
<dbReference type="InterPro" id="IPR022896">
    <property type="entry name" value="TrioseP_Isoase_bac/euk"/>
</dbReference>
<keyword evidence="5 8" id="KW-0963">Cytoplasm</keyword>
<evidence type="ECO:0000256" key="8">
    <source>
        <dbReference type="HAMAP-Rule" id="MF_00147"/>
    </source>
</evidence>
<organism evidence="10 11">
    <name type="scientific">Candidatus Bealeia paramacronuclearis</name>
    <dbReference type="NCBI Taxonomy" id="1921001"/>
    <lineage>
        <taxon>Bacteria</taxon>
        <taxon>Pseudomonadati</taxon>
        <taxon>Pseudomonadota</taxon>
        <taxon>Alphaproteobacteria</taxon>
        <taxon>Holosporales</taxon>
        <taxon>Holosporaceae</taxon>
        <taxon>Candidatus Bealeia</taxon>
    </lineage>
</organism>
<dbReference type="CDD" id="cd00311">
    <property type="entry name" value="TIM"/>
    <property type="match status" value="1"/>
</dbReference>
<evidence type="ECO:0000256" key="9">
    <source>
        <dbReference type="RuleBase" id="RU363013"/>
    </source>
</evidence>
<proteinExistence type="inferred from homology"/>
<dbReference type="HAMAP" id="MF_00147_B">
    <property type="entry name" value="TIM_B"/>
    <property type="match status" value="1"/>
</dbReference>
<comment type="pathway">
    <text evidence="2">Carbohydrate metabolism; erythritol degradation.</text>
</comment>
<comment type="catalytic activity">
    <reaction evidence="8 9">
        <text>D-glyceraldehyde 3-phosphate = dihydroxyacetone phosphate</text>
        <dbReference type="Rhea" id="RHEA:18585"/>
        <dbReference type="ChEBI" id="CHEBI:57642"/>
        <dbReference type="ChEBI" id="CHEBI:59776"/>
        <dbReference type="EC" id="5.3.1.1"/>
    </reaction>
</comment>
<dbReference type="Pfam" id="PF00121">
    <property type="entry name" value="TIM"/>
    <property type="match status" value="1"/>
</dbReference>
<dbReference type="InterPro" id="IPR035990">
    <property type="entry name" value="TIM_sf"/>
</dbReference>
<dbReference type="SUPFAM" id="SSF51351">
    <property type="entry name" value="Triosephosphate isomerase (TIM)"/>
    <property type="match status" value="1"/>
</dbReference>
<dbReference type="PROSITE" id="PS51440">
    <property type="entry name" value="TIM_2"/>
    <property type="match status" value="1"/>
</dbReference>
<dbReference type="RefSeq" id="WP_331256246.1">
    <property type="nucleotide sequence ID" value="NZ_CP133270.1"/>
</dbReference>
<feature type="active site" description="Electrophile" evidence="8">
    <location>
        <position position="96"/>
    </location>
</feature>
<evidence type="ECO:0000256" key="2">
    <source>
        <dbReference type="ARBA" id="ARBA00004939"/>
    </source>
</evidence>
<keyword evidence="7 8" id="KW-0413">Isomerase</keyword>
<comment type="similarity">
    <text evidence="3 8 9">Belongs to the triosephosphate isomerase family.</text>
</comment>
<comment type="function">
    <text evidence="8">Involved in the gluconeogenesis. Catalyzes stereospecifically the conversion of dihydroxyacetone phosphate (DHAP) to D-glyceraldehyde-3-phosphate (G3P).</text>
</comment>
<sequence>MQQYIVGNWKMNGTRAEATGLAKGFTQKLLEADRPLPYIILCPSHPYLDLVHALIKNTPILLGAQDCHHKEHGAFTGDVCAQQLVDVGVHYVLLGHSERRHGHLESDTLVQNKVKTALTQKLHTIVCVGENKEERTSGKAIATVISQIENSLPSDAKAELLLIAYEPVWAIGTGLTPTLEDIERMHGAIRHTLSQRFSGGGVIPILYGGSVTASNAKNILSLPHVNGVLVGGASLKLDDFWSIIEASTE</sequence>
<evidence type="ECO:0000313" key="10">
    <source>
        <dbReference type="EMBL" id="WVX67511.1"/>
    </source>
</evidence>
<dbReference type="PANTHER" id="PTHR21139">
    <property type="entry name" value="TRIOSEPHOSPHATE ISOMERASE"/>
    <property type="match status" value="1"/>
</dbReference>
<feature type="binding site" evidence="8">
    <location>
        <begin position="231"/>
        <end position="232"/>
    </location>
    <ligand>
        <name>substrate</name>
    </ligand>
</feature>
<gene>
    <name evidence="8" type="primary">tpiA</name>
    <name evidence="10" type="ORF">Bealeia1_01724</name>
</gene>
<comment type="subcellular location">
    <subcellularLocation>
        <location evidence="8 9">Cytoplasm</location>
    </subcellularLocation>
</comment>
<dbReference type="Gene3D" id="3.20.20.70">
    <property type="entry name" value="Aldolase class I"/>
    <property type="match status" value="1"/>
</dbReference>
<dbReference type="PROSITE" id="PS00171">
    <property type="entry name" value="TIM_1"/>
    <property type="match status" value="1"/>
</dbReference>
<keyword evidence="6 8" id="KW-0324">Glycolysis</keyword>
<dbReference type="PANTHER" id="PTHR21139:SF42">
    <property type="entry name" value="TRIOSEPHOSPHATE ISOMERASE"/>
    <property type="match status" value="1"/>
</dbReference>
<dbReference type="Proteomes" id="UP001330434">
    <property type="component" value="Chromosome"/>
</dbReference>
<keyword evidence="4 8" id="KW-0312">Gluconeogenesis</keyword>
<evidence type="ECO:0000256" key="4">
    <source>
        <dbReference type="ARBA" id="ARBA00022432"/>
    </source>
</evidence>
<dbReference type="InterPro" id="IPR000652">
    <property type="entry name" value="Triosephosphate_isomerase"/>
</dbReference>